<dbReference type="SUPFAM" id="SSF51735">
    <property type="entry name" value="NAD(P)-binding Rossmann-fold domains"/>
    <property type="match status" value="1"/>
</dbReference>
<dbReference type="InterPro" id="IPR036291">
    <property type="entry name" value="NAD(P)-bd_dom_sf"/>
</dbReference>
<sequence>MVGKYKKTAKKLLGWSPKTSLESGLRNFIEWYKEKESKLSKI</sequence>
<evidence type="ECO:0008006" key="2">
    <source>
        <dbReference type="Google" id="ProtNLM"/>
    </source>
</evidence>
<protein>
    <recommendedName>
        <fullName evidence="2">NAD(P)-binding domain-containing protein</fullName>
    </recommendedName>
</protein>
<gene>
    <name evidence="1" type="ORF">S03H2_47529</name>
</gene>
<reference evidence="1" key="1">
    <citation type="journal article" date="2014" name="Front. Microbiol.">
        <title>High frequency of phylogenetically diverse reductive dehalogenase-homologous genes in deep subseafloor sedimentary metagenomes.</title>
        <authorList>
            <person name="Kawai M."/>
            <person name="Futagami T."/>
            <person name="Toyoda A."/>
            <person name="Takaki Y."/>
            <person name="Nishi S."/>
            <person name="Hori S."/>
            <person name="Arai W."/>
            <person name="Tsubouchi T."/>
            <person name="Morono Y."/>
            <person name="Uchiyama I."/>
            <person name="Ito T."/>
            <person name="Fujiyama A."/>
            <person name="Inagaki F."/>
            <person name="Takami H."/>
        </authorList>
    </citation>
    <scope>NUCLEOTIDE SEQUENCE</scope>
    <source>
        <strain evidence="1">Expedition CK06-06</strain>
    </source>
</reference>
<evidence type="ECO:0000313" key="1">
    <source>
        <dbReference type="EMBL" id="GAH72441.1"/>
    </source>
</evidence>
<dbReference type="EMBL" id="BARU01029912">
    <property type="protein sequence ID" value="GAH72441.1"/>
    <property type="molecule type" value="Genomic_DNA"/>
</dbReference>
<proteinExistence type="predicted"/>
<dbReference type="AlphaFoldDB" id="X1HQK8"/>
<comment type="caution">
    <text evidence="1">The sequence shown here is derived from an EMBL/GenBank/DDBJ whole genome shotgun (WGS) entry which is preliminary data.</text>
</comment>
<accession>X1HQK8</accession>
<name>X1HQK8_9ZZZZ</name>
<organism evidence="1">
    <name type="scientific">marine sediment metagenome</name>
    <dbReference type="NCBI Taxonomy" id="412755"/>
    <lineage>
        <taxon>unclassified sequences</taxon>
        <taxon>metagenomes</taxon>
        <taxon>ecological metagenomes</taxon>
    </lineage>
</organism>
<dbReference type="Gene3D" id="3.90.25.10">
    <property type="entry name" value="UDP-galactose 4-epimerase, domain 1"/>
    <property type="match status" value="1"/>
</dbReference>